<keyword evidence="1" id="KW-0732">Signal</keyword>
<protein>
    <recommendedName>
        <fullName evidence="3">Ig-like domain-containing protein</fullName>
    </recommendedName>
</protein>
<dbReference type="PANTHER" id="PTHR23268:SF117">
    <property type="entry name" value="T CELL RECEPTOR BETA VARIABLE 29-1"/>
    <property type="match status" value="1"/>
</dbReference>
<evidence type="ECO:0000313" key="5">
    <source>
        <dbReference type="Proteomes" id="UP001066276"/>
    </source>
</evidence>
<name>A0AAV7P420_PLEWA</name>
<dbReference type="PANTHER" id="PTHR23268">
    <property type="entry name" value="T-CELL RECEPTOR BETA CHAIN"/>
    <property type="match status" value="1"/>
</dbReference>
<evidence type="ECO:0000259" key="3">
    <source>
        <dbReference type="PROSITE" id="PS50835"/>
    </source>
</evidence>
<dbReference type="Proteomes" id="UP001066276">
    <property type="component" value="Chromosome 7"/>
</dbReference>
<dbReference type="InterPro" id="IPR013783">
    <property type="entry name" value="Ig-like_fold"/>
</dbReference>
<dbReference type="Pfam" id="PF07686">
    <property type="entry name" value="V-set"/>
    <property type="match status" value="1"/>
</dbReference>
<dbReference type="Gene3D" id="2.60.40.10">
    <property type="entry name" value="Immunoglobulins"/>
    <property type="match status" value="1"/>
</dbReference>
<dbReference type="GO" id="GO:0002376">
    <property type="term" value="P:immune system process"/>
    <property type="evidence" value="ECO:0007669"/>
    <property type="project" value="UniProtKB-KW"/>
</dbReference>
<proteinExistence type="predicted"/>
<dbReference type="InterPro" id="IPR007110">
    <property type="entry name" value="Ig-like_dom"/>
</dbReference>
<organism evidence="4 5">
    <name type="scientific">Pleurodeles waltl</name>
    <name type="common">Iberian ribbed newt</name>
    <dbReference type="NCBI Taxonomy" id="8319"/>
    <lineage>
        <taxon>Eukaryota</taxon>
        <taxon>Metazoa</taxon>
        <taxon>Chordata</taxon>
        <taxon>Craniata</taxon>
        <taxon>Vertebrata</taxon>
        <taxon>Euteleostomi</taxon>
        <taxon>Amphibia</taxon>
        <taxon>Batrachia</taxon>
        <taxon>Caudata</taxon>
        <taxon>Salamandroidea</taxon>
        <taxon>Salamandridae</taxon>
        <taxon>Pleurodelinae</taxon>
        <taxon>Pleurodeles</taxon>
    </lineage>
</organism>
<dbReference type="SUPFAM" id="SSF48726">
    <property type="entry name" value="Immunoglobulin"/>
    <property type="match status" value="1"/>
</dbReference>
<comment type="caution">
    <text evidence="4">The sequence shown here is derived from an EMBL/GenBank/DDBJ whole genome shotgun (WGS) entry which is preliminary data.</text>
</comment>
<dbReference type="PROSITE" id="PS50835">
    <property type="entry name" value="IG_LIKE"/>
    <property type="match status" value="1"/>
</dbReference>
<feature type="domain" description="Ig-like" evidence="3">
    <location>
        <begin position="1"/>
        <end position="76"/>
    </location>
</feature>
<dbReference type="InterPro" id="IPR013106">
    <property type="entry name" value="Ig_V-set"/>
</dbReference>
<dbReference type="AlphaFoldDB" id="A0AAV7P420"/>
<gene>
    <name evidence="4" type="ORF">NDU88_000381</name>
</gene>
<sequence>MNCEHDDPSSVAILWYRQHGAQGVTLLATSVSGSDPTFEDSFQSGYEVSRPHVLRASLKILSVTEKDAATYFCAASTQWCTCLGGHTISALCRGYPLCAGEGTQYPLCAGEGTQYPLCAGVGTQYPLCAEDIGSVPGRAHNFRSVLGRPHSIRSVPGISALCRGYPLCAGVGTQYPLCAGEGAQYPLCAGEGTQ</sequence>
<evidence type="ECO:0000256" key="1">
    <source>
        <dbReference type="ARBA" id="ARBA00022729"/>
    </source>
</evidence>
<keyword evidence="2" id="KW-0391">Immunity</keyword>
<dbReference type="GO" id="GO:0007166">
    <property type="term" value="P:cell surface receptor signaling pathway"/>
    <property type="evidence" value="ECO:0007669"/>
    <property type="project" value="TreeGrafter"/>
</dbReference>
<dbReference type="GO" id="GO:0005886">
    <property type="term" value="C:plasma membrane"/>
    <property type="evidence" value="ECO:0007669"/>
    <property type="project" value="TreeGrafter"/>
</dbReference>
<reference evidence="4" key="1">
    <citation type="journal article" date="2022" name="bioRxiv">
        <title>Sequencing and chromosome-scale assembly of the giantPleurodeles waltlgenome.</title>
        <authorList>
            <person name="Brown T."/>
            <person name="Elewa A."/>
            <person name="Iarovenko S."/>
            <person name="Subramanian E."/>
            <person name="Araus A.J."/>
            <person name="Petzold A."/>
            <person name="Susuki M."/>
            <person name="Suzuki K.-i.T."/>
            <person name="Hayashi T."/>
            <person name="Toyoda A."/>
            <person name="Oliveira C."/>
            <person name="Osipova E."/>
            <person name="Leigh N.D."/>
            <person name="Simon A."/>
            <person name="Yun M.H."/>
        </authorList>
    </citation>
    <scope>NUCLEOTIDE SEQUENCE</scope>
    <source>
        <strain evidence="4">20211129_DDA</strain>
        <tissue evidence="4">Liver</tissue>
    </source>
</reference>
<dbReference type="InterPro" id="IPR036179">
    <property type="entry name" value="Ig-like_dom_sf"/>
</dbReference>
<keyword evidence="5" id="KW-1185">Reference proteome</keyword>
<dbReference type="EMBL" id="JANPWB010000011">
    <property type="protein sequence ID" value="KAJ1121869.1"/>
    <property type="molecule type" value="Genomic_DNA"/>
</dbReference>
<evidence type="ECO:0000313" key="4">
    <source>
        <dbReference type="EMBL" id="KAJ1121869.1"/>
    </source>
</evidence>
<evidence type="ECO:0000256" key="2">
    <source>
        <dbReference type="ARBA" id="ARBA00022859"/>
    </source>
</evidence>
<dbReference type="InterPro" id="IPR050413">
    <property type="entry name" value="TCR_beta_variable"/>
</dbReference>
<accession>A0AAV7P420</accession>